<dbReference type="InterPro" id="IPR036412">
    <property type="entry name" value="HAD-like_sf"/>
</dbReference>
<dbReference type="Pfam" id="PF00702">
    <property type="entry name" value="Hydrolase"/>
    <property type="match status" value="1"/>
</dbReference>
<name>A0ABQ3QFP0_9ACTN</name>
<reference evidence="2" key="1">
    <citation type="submission" date="2024-05" db="EMBL/GenBank/DDBJ databases">
        <title>Whole genome shotgun sequence of Streptomyces violascens NBRC 12920.</title>
        <authorList>
            <person name="Komaki H."/>
            <person name="Tamura T."/>
        </authorList>
    </citation>
    <scope>NUCLEOTIDE SEQUENCE</scope>
    <source>
        <strain evidence="2">NBRC 12920</strain>
    </source>
</reference>
<evidence type="ECO:0000256" key="1">
    <source>
        <dbReference type="ARBA" id="ARBA00022801"/>
    </source>
</evidence>
<dbReference type="InterPro" id="IPR006439">
    <property type="entry name" value="HAD-SF_hydro_IA"/>
</dbReference>
<organism evidence="2 3">
    <name type="scientific">Streptomyces violascens</name>
    <dbReference type="NCBI Taxonomy" id="67381"/>
    <lineage>
        <taxon>Bacteria</taxon>
        <taxon>Bacillati</taxon>
        <taxon>Actinomycetota</taxon>
        <taxon>Actinomycetes</taxon>
        <taxon>Kitasatosporales</taxon>
        <taxon>Streptomycetaceae</taxon>
        <taxon>Streptomyces</taxon>
    </lineage>
</organism>
<dbReference type="SUPFAM" id="SSF56784">
    <property type="entry name" value="HAD-like"/>
    <property type="match status" value="1"/>
</dbReference>
<evidence type="ECO:0000313" key="3">
    <source>
        <dbReference type="Proteomes" id="UP001050808"/>
    </source>
</evidence>
<evidence type="ECO:0000313" key="2">
    <source>
        <dbReference type="EMBL" id="GHI36042.1"/>
    </source>
</evidence>
<proteinExistence type="predicted"/>
<dbReference type="PRINTS" id="PR00413">
    <property type="entry name" value="HADHALOGNASE"/>
</dbReference>
<comment type="caution">
    <text evidence="2">The sequence shown here is derived from an EMBL/GenBank/DDBJ whole genome shotgun (WGS) entry which is preliminary data.</text>
</comment>
<keyword evidence="3" id="KW-1185">Reference proteome</keyword>
<keyword evidence="1" id="KW-0378">Hydrolase</keyword>
<dbReference type="InterPro" id="IPR051540">
    <property type="entry name" value="S-2-haloacid_dehalogenase"/>
</dbReference>
<dbReference type="NCBIfam" id="TIGR01549">
    <property type="entry name" value="HAD-SF-IA-v1"/>
    <property type="match status" value="1"/>
</dbReference>
<gene>
    <name evidence="2" type="ORF">Sviol_04500</name>
</gene>
<sequence length="236" mass="25137">MAEVRVLAVDFVGTLAGHGPSPDGRLIAKVLGDLPGTVIPDDFPTRFDAVAHRFRESDHALGVRSTFATRLRRAAQDCGAGIPDLRLAMDAVFTALPDARIDAVAASALRNLHATGLRCVLASNTDRPERVRLQTLRDSEIADCFDALVLSGTLGIRKPDPRFYAAVTEAAACPPENILFVGDNPQNDAVGPHTYGMPAVLVRSGPRPAGLPSEIATISHLKDLAAHLNDRRAKPS</sequence>
<dbReference type="RefSeq" id="WP_189959897.1">
    <property type="nucleotide sequence ID" value="NZ_BMUA01000001.1"/>
</dbReference>
<dbReference type="PANTHER" id="PTHR43316:SF3">
    <property type="entry name" value="HALOACID DEHALOGENASE, TYPE II (AFU_ORTHOLOGUE AFUA_2G07750)-RELATED"/>
    <property type="match status" value="1"/>
</dbReference>
<dbReference type="PANTHER" id="PTHR43316">
    <property type="entry name" value="HYDROLASE, HALOACID DELAHOGENASE-RELATED"/>
    <property type="match status" value="1"/>
</dbReference>
<dbReference type="EMBL" id="BNDY01000002">
    <property type="protein sequence ID" value="GHI36042.1"/>
    <property type="molecule type" value="Genomic_DNA"/>
</dbReference>
<dbReference type="InterPro" id="IPR023214">
    <property type="entry name" value="HAD_sf"/>
</dbReference>
<dbReference type="Gene3D" id="3.40.50.1000">
    <property type="entry name" value="HAD superfamily/HAD-like"/>
    <property type="match status" value="1"/>
</dbReference>
<protein>
    <submittedName>
        <fullName evidence="2">2-haloalkanoic acid dehalogenase</fullName>
    </submittedName>
</protein>
<accession>A0ABQ3QFP0</accession>
<dbReference type="Proteomes" id="UP001050808">
    <property type="component" value="Unassembled WGS sequence"/>
</dbReference>